<dbReference type="Pfam" id="PF01476">
    <property type="entry name" value="LysM"/>
    <property type="match status" value="1"/>
</dbReference>
<evidence type="ECO:0000313" key="2">
    <source>
        <dbReference type="EMBL" id="HIR89862.1"/>
    </source>
</evidence>
<dbReference type="CDD" id="cd00118">
    <property type="entry name" value="LysM"/>
    <property type="match status" value="1"/>
</dbReference>
<reference evidence="2" key="1">
    <citation type="submission" date="2020-10" db="EMBL/GenBank/DDBJ databases">
        <authorList>
            <person name="Gilroy R."/>
        </authorList>
    </citation>
    <scope>NUCLEOTIDE SEQUENCE</scope>
    <source>
        <strain evidence="2">ChiW13-3771</strain>
    </source>
</reference>
<dbReference type="Pfam" id="PF12673">
    <property type="entry name" value="SipL"/>
    <property type="match status" value="3"/>
</dbReference>
<proteinExistence type="predicted"/>
<dbReference type="InterPro" id="IPR036779">
    <property type="entry name" value="LysM_dom_sf"/>
</dbReference>
<reference evidence="2" key="2">
    <citation type="journal article" date="2021" name="PeerJ">
        <title>Extensive microbial diversity within the chicken gut microbiome revealed by metagenomics and culture.</title>
        <authorList>
            <person name="Gilroy R."/>
            <person name="Ravi A."/>
            <person name="Getino M."/>
            <person name="Pursley I."/>
            <person name="Horton D.L."/>
            <person name="Alikhan N.F."/>
            <person name="Baker D."/>
            <person name="Gharbi K."/>
            <person name="Hall N."/>
            <person name="Watson M."/>
            <person name="Adriaenssens E.M."/>
            <person name="Foster-Nyarko E."/>
            <person name="Jarju S."/>
            <person name="Secka A."/>
            <person name="Antonio M."/>
            <person name="Oren A."/>
            <person name="Chaudhuri R.R."/>
            <person name="La Ragione R."/>
            <person name="Hildebrand F."/>
            <person name="Pallen M.J."/>
        </authorList>
    </citation>
    <scope>NUCLEOTIDE SEQUENCE</scope>
    <source>
        <strain evidence="2">ChiW13-3771</strain>
    </source>
</reference>
<accession>A0A9D1EGD0</accession>
<evidence type="ECO:0000313" key="3">
    <source>
        <dbReference type="Proteomes" id="UP000824201"/>
    </source>
</evidence>
<name>A0A9D1EGD0_9FIRM</name>
<dbReference type="EMBL" id="DVHN01000186">
    <property type="protein sequence ID" value="HIR89862.1"/>
    <property type="molecule type" value="Genomic_DNA"/>
</dbReference>
<dbReference type="Gene3D" id="3.10.350.10">
    <property type="entry name" value="LysM domain"/>
    <property type="match status" value="1"/>
</dbReference>
<gene>
    <name evidence="2" type="ORF">IAC96_13030</name>
</gene>
<organism evidence="2 3">
    <name type="scientific">Candidatus Fimimorpha faecalis</name>
    <dbReference type="NCBI Taxonomy" id="2840824"/>
    <lineage>
        <taxon>Bacteria</taxon>
        <taxon>Bacillati</taxon>
        <taxon>Bacillota</taxon>
        <taxon>Clostridia</taxon>
        <taxon>Eubacteriales</taxon>
        <taxon>Candidatus Fimimorpha</taxon>
    </lineage>
</organism>
<dbReference type="SMART" id="SM00257">
    <property type="entry name" value="LysM"/>
    <property type="match status" value="1"/>
</dbReference>
<dbReference type="InterPro" id="IPR018392">
    <property type="entry name" value="LysM"/>
</dbReference>
<dbReference type="PROSITE" id="PS51782">
    <property type="entry name" value="LYSM"/>
    <property type="match status" value="1"/>
</dbReference>
<dbReference type="InterPro" id="IPR024300">
    <property type="entry name" value="SipL_SPOCS_dom"/>
</dbReference>
<dbReference type="AlphaFoldDB" id="A0A9D1EGD0"/>
<sequence length="535" mass="60217">MKTENKRSDCETEAVMELLKKNIHMSKLKGKLVTQITLDEDFNVPDTKPDISRMILKQGEIALESVKQSEEKVQLKGKLLFDLLYGTEEGSNHLQNFQGFAPFDEIINYNGLETSDHVRVRAEIEDMTISLINSRKIRVNAILTFEIRAESMYDEAAAQSVSGEDSVQTLTKNLEVMQVRVQRKDTFRVKEEIELSGNKPNIDHLLWRGLSLRSVECRPIDGKLSLRGEMVLFVLYAGEEEHIPMQWLEKNIGFSGEIDVPECKLSMISATNITLLHKEIEAKPDYDGENRIITLDAVLELDMKLYEEENIQILADVYSPVKEVIPQYSQANFEGLLVRNSAKCKVVDKINVSEEEKILQICHSEGCVKIDRTIIVDDGIKVEGAITVTSLYMAADDQEPLRSLAGAVPFSHIIEAKGIDDSCVFELTSGIEQLTTVMLGNNEVEVRASLTLDALVLSKISQPMPVNVQILPLNEEKMEELPGIVGYIVRPGDCLWDIAKKFYTTIEVMKETNGLTSDIVKPGDRLLLIKKTEEL</sequence>
<dbReference type="SUPFAM" id="SSF54106">
    <property type="entry name" value="LysM domain"/>
    <property type="match status" value="1"/>
</dbReference>
<evidence type="ECO:0000259" key="1">
    <source>
        <dbReference type="PROSITE" id="PS51782"/>
    </source>
</evidence>
<comment type="caution">
    <text evidence="2">The sequence shown here is derived from an EMBL/GenBank/DDBJ whole genome shotgun (WGS) entry which is preliminary data.</text>
</comment>
<dbReference type="Proteomes" id="UP000824201">
    <property type="component" value="Unassembled WGS sequence"/>
</dbReference>
<protein>
    <submittedName>
        <fullName evidence="2">DUF3794 domain-containing protein</fullName>
    </submittedName>
</protein>
<feature type="domain" description="LysM" evidence="1">
    <location>
        <begin position="485"/>
        <end position="528"/>
    </location>
</feature>